<accession>A0A6J4LC01</accession>
<dbReference type="EMBL" id="CADCTW010000110">
    <property type="protein sequence ID" value="CAA9327687.1"/>
    <property type="molecule type" value="Genomic_DNA"/>
</dbReference>
<feature type="region of interest" description="Disordered" evidence="1">
    <location>
        <begin position="1"/>
        <end position="89"/>
    </location>
</feature>
<evidence type="ECO:0000313" key="2">
    <source>
        <dbReference type="EMBL" id="CAA9327687.1"/>
    </source>
</evidence>
<dbReference type="AlphaFoldDB" id="A0A6J4LC01"/>
<feature type="non-terminal residue" evidence="2">
    <location>
        <position position="1"/>
    </location>
</feature>
<organism evidence="2">
    <name type="scientific">uncultured Gemmatimonadota bacterium</name>
    <dbReference type="NCBI Taxonomy" id="203437"/>
    <lineage>
        <taxon>Bacteria</taxon>
        <taxon>Pseudomonadati</taxon>
        <taxon>Gemmatimonadota</taxon>
        <taxon>environmental samples</taxon>
    </lineage>
</organism>
<feature type="compositionally biased region" description="Basic and acidic residues" evidence="1">
    <location>
        <begin position="207"/>
        <end position="223"/>
    </location>
</feature>
<proteinExistence type="predicted"/>
<sequence length="289" mass="31166">DPPRGSTPALHRRLHPGGAAGGHGHRRLPGGGDHAGGDRAGALHQRTVRAPGGAGQRARHPGAGGERAARRSAAGRADPRQRGLHPLRRADDLGRVLRGRERLALRHLRQGGLGQRRVVHPQHPLARGADVGAERHRRHRCRFPVRAGGDARRHPERDAGGHVALRPHHQRAHADVGDQDRRGAGGGDAGAGAGRVPVPHGGLRGRRAGDQRRPVDDARERWPARAARRPHRARGLPLPGRHGCRRGGRQPERRAQRARGGGDEGAEDVARGVRDQRRLDHRVAPQLPV</sequence>
<feature type="non-terminal residue" evidence="2">
    <location>
        <position position="289"/>
    </location>
</feature>
<feature type="region of interest" description="Disordered" evidence="1">
    <location>
        <begin position="148"/>
        <end position="289"/>
    </location>
</feature>
<protein>
    <submittedName>
        <fullName evidence="2">Uncharacterized protein</fullName>
    </submittedName>
</protein>
<feature type="compositionally biased region" description="Basic and acidic residues" evidence="1">
    <location>
        <begin position="268"/>
        <end position="283"/>
    </location>
</feature>
<evidence type="ECO:0000256" key="1">
    <source>
        <dbReference type="SAM" id="MobiDB-lite"/>
    </source>
</evidence>
<gene>
    <name evidence="2" type="ORF">AVDCRST_MAG68-2246</name>
</gene>
<name>A0A6J4LC01_9BACT</name>
<reference evidence="2" key="1">
    <citation type="submission" date="2020-02" db="EMBL/GenBank/DDBJ databases">
        <authorList>
            <person name="Meier V. D."/>
        </authorList>
    </citation>
    <scope>NUCLEOTIDE SEQUENCE</scope>
    <source>
        <strain evidence="2">AVDCRST_MAG68</strain>
    </source>
</reference>
<feature type="compositionally biased region" description="Basic and acidic residues" evidence="1">
    <location>
        <begin position="149"/>
        <end position="160"/>
    </location>
</feature>
<feature type="compositionally biased region" description="Gly residues" evidence="1">
    <location>
        <begin position="184"/>
        <end position="193"/>
    </location>
</feature>
<feature type="compositionally biased region" description="Basic and acidic residues" evidence="1">
    <location>
        <begin position="172"/>
        <end position="183"/>
    </location>
</feature>